<dbReference type="InterPro" id="IPR057952">
    <property type="entry name" value="Rv2743c-like"/>
</dbReference>
<reference evidence="3 4" key="1">
    <citation type="submission" date="2016-03" db="EMBL/GenBank/DDBJ databases">
        <title>Genome sequence of Rhodococcus kyotonensis KB10.</title>
        <authorList>
            <person name="Jeong H."/>
            <person name="Hong C.E."/>
            <person name="Jo S.H."/>
            <person name="Park J.M."/>
        </authorList>
    </citation>
    <scope>NUCLEOTIDE SEQUENCE [LARGE SCALE GENOMIC DNA]</scope>
    <source>
        <strain evidence="3 4">KB10</strain>
    </source>
</reference>
<evidence type="ECO:0008006" key="5">
    <source>
        <dbReference type="Google" id="ProtNLM"/>
    </source>
</evidence>
<evidence type="ECO:0000256" key="1">
    <source>
        <dbReference type="SAM" id="MobiDB-lite"/>
    </source>
</evidence>
<keyword evidence="2" id="KW-1133">Transmembrane helix</keyword>
<sequence length="263" mass="27775">MPVSQTVPRVRGAASSARRMGESLVDAASRWNDPRQKQIRRIRRARRRGSWFGGASGVSAVSTAGLAVTSMPEWTMVATGGSALVLAVPAVLAIGRYRTLKAQPLPPARPGRATLPDRSSAAHAPMTRLTGAQRSLYELTGILARSESVDPVELAETTDVATSAANALTAMSADVVSMERAAASNSAAAEHLAPTIRGAADQLHRGVDQFEELVAAAARLTAPAQLPSSTIDMRRAELTSATDRLDGWATALAELAEIRRRHP</sequence>
<feature type="transmembrane region" description="Helical" evidence="2">
    <location>
        <begin position="49"/>
        <end position="68"/>
    </location>
</feature>
<proteinExistence type="predicted"/>
<name>A0A177YBC8_9NOCA</name>
<protein>
    <recommendedName>
        <fullName evidence="5">Alanine rich transmembrane protein</fullName>
    </recommendedName>
</protein>
<feature type="region of interest" description="Disordered" evidence="1">
    <location>
        <begin position="1"/>
        <end position="22"/>
    </location>
</feature>
<keyword evidence="2" id="KW-0812">Transmembrane</keyword>
<keyword evidence="4" id="KW-1185">Reference proteome</keyword>
<dbReference type="Pfam" id="PF25587">
    <property type="entry name" value="Rv2743c"/>
    <property type="match status" value="1"/>
</dbReference>
<evidence type="ECO:0000256" key="2">
    <source>
        <dbReference type="SAM" id="Phobius"/>
    </source>
</evidence>
<gene>
    <name evidence="3" type="ORF">A3K89_08685</name>
</gene>
<dbReference type="NCBIfam" id="NF047839">
    <property type="entry name" value="PspM_Rv2743c"/>
    <property type="match status" value="1"/>
</dbReference>
<dbReference type="EMBL" id="LVHI01000023">
    <property type="protein sequence ID" value="OAK52832.1"/>
    <property type="molecule type" value="Genomic_DNA"/>
</dbReference>
<organism evidence="3 4">
    <name type="scientific">Rhodococcoides kyotonense</name>
    <dbReference type="NCBI Taxonomy" id="398843"/>
    <lineage>
        <taxon>Bacteria</taxon>
        <taxon>Bacillati</taxon>
        <taxon>Actinomycetota</taxon>
        <taxon>Actinomycetes</taxon>
        <taxon>Mycobacteriales</taxon>
        <taxon>Nocardiaceae</taxon>
        <taxon>Rhodococcoides</taxon>
    </lineage>
</organism>
<evidence type="ECO:0000313" key="3">
    <source>
        <dbReference type="EMBL" id="OAK52832.1"/>
    </source>
</evidence>
<dbReference type="AlphaFoldDB" id="A0A177YBC8"/>
<dbReference type="RefSeq" id="WP_068428879.1">
    <property type="nucleotide sequence ID" value="NZ_LVHI01000023.1"/>
</dbReference>
<feature type="transmembrane region" description="Helical" evidence="2">
    <location>
        <begin position="74"/>
        <end position="95"/>
    </location>
</feature>
<comment type="caution">
    <text evidence="3">The sequence shown here is derived from an EMBL/GenBank/DDBJ whole genome shotgun (WGS) entry which is preliminary data.</text>
</comment>
<keyword evidence="2" id="KW-0472">Membrane</keyword>
<accession>A0A177YBC8</accession>
<evidence type="ECO:0000313" key="4">
    <source>
        <dbReference type="Proteomes" id="UP000077519"/>
    </source>
</evidence>
<dbReference type="Proteomes" id="UP000077519">
    <property type="component" value="Unassembled WGS sequence"/>
</dbReference>